<proteinExistence type="predicted"/>
<accession>A0A2R5G7R7</accession>
<keyword evidence="1" id="KW-0812">Transmembrane</keyword>
<keyword evidence="1" id="KW-0472">Membrane</keyword>
<feature type="transmembrane region" description="Helical" evidence="1">
    <location>
        <begin position="63"/>
        <end position="82"/>
    </location>
</feature>
<organism evidence="2 3">
    <name type="scientific">Hondaea fermentalgiana</name>
    <dbReference type="NCBI Taxonomy" id="2315210"/>
    <lineage>
        <taxon>Eukaryota</taxon>
        <taxon>Sar</taxon>
        <taxon>Stramenopiles</taxon>
        <taxon>Bigyra</taxon>
        <taxon>Labyrinthulomycetes</taxon>
        <taxon>Thraustochytrida</taxon>
        <taxon>Thraustochytriidae</taxon>
        <taxon>Hondaea</taxon>
    </lineage>
</organism>
<protein>
    <submittedName>
        <fullName evidence="2">Uncharacterized protein</fullName>
    </submittedName>
</protein>
<dbReference type="AlphaFoldDB" id="A0A2R5G7R7"/>
<sequence length="83" mass="8949">MAAALLDLEGRENHGAEACAAGAHCGNTSNYIALRSCDAILLFTLLFDLTIISNILVVHFIRIVIVHVILVVNVIVVIIIILQ</sequence>
<feature type="transmembrane region" description="Helical" evidence="1">
    <location>
        <begin position="39"/>
        <end position="57"/>
    </location>
</feature>
<keyword evidence="1" id="KW-1133">Transmembrane helix</keyword>
<name>A0A2R5G7R7_9STRA</name>
<evidence type="ECO:0000313" key="2">
    <source>
        <dbReference type="EMBL" id="GBG27092.1"/>
    </source>
</evidence>
<gene>
    <name evidence="2" type="ORF">FCC1311_033152</name>
</gene>
<reference evidence="2 3" key="1">
    <citation type="submission" date="2017-12" db="EMBL/GenBank/DDBJ databases">
        <title>Sequencing, de novo assembly and annotation of complete genome of a new Thraustochytrid species, strain FCC1311.</title>
        <authorList>
            <person name="Sedici K."/>
            <person name="Godart F."/>
            <person name="Aiese Cigliano R."/>
            <person name="Sanseverino W."/>
            <person name="Barakat M."/>
            <person name="Ortet P."/>
            <person name="Marechal E."/>
            <person name="Cagnac O."/>
            <person name="Amato A."/>
        </authorList>
    </citation>
    <scope>NUCLEOTIDE SEQUENCE [LARGE SCALE GENOMIC DNA]</scope>
</reference>
<comment type="caution">
    <text evidence="2">The sequence shown here is derived from an EMBL/GenBank/DDBJ whole genome shotgun (WGS) entry which is preliminary data.</text>
</comment>
<dbReference type="InParanoid" id="A0A2R5G7R7"/>
<dbReference type="EMBL" id="BEYU01000027">
    <property type="protein sequence ID" value="GBG27092.1"/>
    <property type="molecule type" value="Genomic_DNA"/>
</dbReference>
<evidence type="ECO:0000313" key="3">
    <source>
        <dbReference type="Proteomes" id="UP000241890"/>
    </source>
</evidence>
<evidence type="ECO:0000256" key="1">
    <source>
        <dbReference type="SAM" id="Phobius"/>
    </source>
</evidence>
<keyword evidence="3" id="KW-1185">Reference proteome</keyword>
<dbReference type="Proteomes" id="UP000241890">
    <property type="component" value="Unassembled WGS sequence"/>
</dbReference>